<evidence type="ECO:0000313" key="2">
    <source>
        <dbReference type="Proteomes" id="UP000593802"/>
    </source>
</evidence>
<accession>A0A7I8D816</accession>
<proteinExistence type="predicted"/>
<dbReference type="InterPro" id="IPR029016">
    <property type="entry name" value="GAF-like_dom_sf"/>
</dbReference>
<protein>
    <recommendedName>
        <fullName evidence="3">GAF domain-containing protein</fullName>
    </recommendedName>
</protein>
<dbReference type="Gene3D" id="3.30.450.40">
    <property type="match status" value="1"/>
</dbReference>
<name>A0A7I8D816_9BACL</name>
<dbReference type="KEGG" id="eff:skT53_12730"/>
<dbReference type="AlphaFoldDB" id="A0A7I8D816"/>
<sequence length="602" mass="69963">MSNIASKLFRYEALLNAIEVFTQKFSLDQICNFAFEFTNEVLTLHASMLFVKQGDDFVSVRQKLYPFENYRIENSERLERIATFHGKSIRNRFELFFAPKDIDYLTIRFVIPLIIHDTLYGFIISDGKILGELDDDDYDVANKLMSLVNHSLENSKQFADLQAKNQLLDQTNFNLFMINQSTKALLSEVTLDKLYANAIDVFSEVSRSAVTSLGIYDEWSDTIKIRGYRDVFSHSKQYAELQLHKQIDSGHKIVLSMEHDQDIIQSIFVNWQQFAVLRAKYIVLIVKDRVIGFVTLSESVDHHDYDESYFQLIESLASATYIAVNNALLFDEISAQKKTLEQKYNTLNNLNKLVNTINHCDNQEEICYLTLRTLHLSFGIKKAFICFKKNGFYLIEHAIGAELHQERFVLSDPWQKTFDGDTVFEYTTASAHDFFNDAELVESFGNTNCIVISPLLFHNPSAYPGQEPEGFLVILETKDILKEEEVLLIDTIAKNISPILRQIKLTDAVKERYVEDVSKKFLAILAEKIRNREQYQIEFYLYYRKIERNPFQAIDPNTYPGLETYFINPYLFVLTYEPLADPQFKEIPRIQTALDLLQYPFI</sequence>
<dbReference type="SUPFAM" id="SSF55781">
    <property type="entry name" value="GAF domain-like"/>
    <property type="match status" value="2"/>
</dbReference>
<organism evidence="1 2">
    <name type="scientific">Effusibacillus dendaii</name>
    <dbReference type="NCBI Taxonomy" id="2743772"/>
    <lineage>
        <taxon>Bacteria</taxon>
        <taxon>Bacillati</taxon>
        <taxon>Bacillota</taxon>
        <taxon>Bacilli</taxon>
        <taxon>Bacillales</taxon>
        <taxon>Alicyclobacillaceae</taxon>
        <taxon>Effusibacillus</taxon>
    </lineage>
</organism>
<dbReference type="EMBL" id="AP023366">
    <property type="protein sequence ID" value="BCJ86288.1"/>
    <property type="molecule type" value="Genomic_DNA"/>
</dbReference>
<evidence type="ECO:0000313" key="1">
    <source>
        <dbReference type="EMBL" id="BCJ86288.1"/>
    </source>
</evidence>
<keyword evidence="2" id="KW-1185">Reference proteome</keyword>
<evidence type="ECO:0008006" key="3">
    <source>
        <dbReference type="Google" id="ProtNLM"/>
    </source>
</evidence>
<gene>
    <name evidence="1" type="ORF">skT53_12730</name>
</gene>
<dbReference type="RefSeq" id="WP_200760303.1">
    <property type="nucleotide sequence ID" value="NZ_AP023366.1"/>
</dbReference>
<dbReference type="Proteomes" id="UP000593802">
    <property type="component" value="Chromosome"/>
</dbReference>
<reference evidence="1 2" key="1">
    <citation type="submission" date="2020-08" db="EMBL/GenBank/DDBJ databases">
        <title>Complete Genome Sequence of Effusibacillus dendaii Strain skT53, Isolated from Farmland soil.</title>
        <authorList>
            <person name="Konishi T."/>
            <person name="Kawasaki H."/>
        </authorList>
    </citation>
    <scope>NUCLEOTIDE SEQUENCE [LARGE SCALE GENOMIC DNA]</scope>
    <source>
        <strain evidence="2">skT53</strain>
    </source>
</reference>